<dbReference type="Proteomes" id="UP001303647">
    <property type="component" value="Unassembled WGS sequence"/>
</dbReference>
<proteinExistence type="predicted"/>
<gene>
    <name evidence="2" type="ORF">C7999DRAFT_35329</name>
</gene>
<name>A0AAN7CP70_9PEZI</name>
<evidence type="ECO:0000256" key="1">
    <source>
        <dbReference type="SAM" id="SignalP"/>
    </source>
</evidence>
<keyword evidence="3" id="KW-1185">Reference proteome</keyword>
<evidence type="ECO:0000313" key="3">
    <source>
        <dbReference type="Proteomes" id="UP001303647"/>
    </source>
</evidence>
<feature type="signal peptide" evidence="1">
    <location>
        <begin position="1"/>
        <end position="22"/>
    </location>
</feature>
<reference evidence="2" key="2">
    <citation type="submission" date="2023-05" db="EMBL/GenBank/DDBJ databases">
        <authorList>
            <consortium name="Lawrence Berkeley National Laboratory"/>
            <person name="Steindorff A."/>
            <person name="Hensen N."/>
            <person name="Bonometti L."/>
            <person name="Westerberg I."/>
            <person name="Brannstrom I.O."/>
            <person name="Guillou S."/>
            <person name="Cros-Aarteil S."/>
            <person name="Calhoun S."/>
            <person name="Haridas S."/>
            <person name="Kuo A."/>
            <person name="Mondo S."/>
            <person name="Pangilinan J."/>
            <person name="Riley R."/>
            <person name="Labutti K."/>
            <person name="Andreopoulos B."/>
            <person name="Lipzen A."/>
            <person name="Chen C."/>
            <person name="Yanf M."/>
            <person name="Daum C."/>
            <person name="Ng V."/>
            <person name="Clum A."/>
            <person name="Ohm R."/>
            <person name="Martin F."/>
            <person name="Silar P."/>
            <person name="Natvig D."/>
            <person name="Lalanne C."/>
            <person name="Gautier V."/>
            <person name="Ament-Velasquez S.L."/>
            <person name="Kruys A."/>
            <person name="Hutchinson M.I."/>
            <person name="Powell A.J."/>
            <person name="Barry K."/>
            <person name="Miller A.N."/>
            <person name="Grigoriev I.V."/>
            <person name="Debuchy R."/>
            <person name="Gladieux P."/>
            <person name="Thoren M.H."/>
            <person name="Johannesson H."/>
        </authorList>
    </citation>
    <scope>NUCLEOTIDE SEQUENCE</scope>
    <source>
        <strain evidence="2">CBS 359.72</strain>
    </source>
</reference>
<evidence type="ECO:0000313" key="2">
    <source>
        <dbReference type="EMBL" id="KAK4244328.1"/>
    </source>
</evidence>
<accession>A0AAN7CP70</accession>
<organism evidence="2 3">
    <name type="scientific">Corynascus novoguineensis</name>
    <dbReference type="NCBI Taxonomy" id="1126955"/>
    <lineage>
        <taxon>Eukaryota</taxon>
        <taxon>Fungi</taxon>
        <taxon>Dikarya</taxon>
        <taxon>Ascomycota</taxon>
        <taxon>Pezizomycotina</taxon>
        <taxon>Sordariomycetes</taxon>
        <taxon>Sordariomycetidae</taxon>
        <taxon>Sordariales</taxon>
        <taxon>Chaetomiaceae</taxon>
        <taxon>Corynascus</taxon>
    </lineage>
</organism>
<dbReference type="EMBL" id="MU857745">
    <property type="protein sequence ID" value="KAK4244328.1"/>
    <property type="molecule type" value="Genomic_DNA"/>
</dbReference>
<comment type="caution">
    <text evidence="2">The sequence shown here is derived from an EMBL/GenBank/DDBJ whole genome shotgun (WGS) entry which is preliminary data.</text>
</comment>
<feature type="chain" id="PRO_5042924233" evidence="1">
    <location>
        <begin position="23"/>
        <end position="322"/>
    </location>
</feature>
<keyword evidence="1" id="KW-0732">Signal</keyword>
<dbReference type="AlphaFoldDB" id="A0AAN7CP70"/>
<sequence length="322" mass="33984">MTRQTLITLASAALATVRSARAEILSCADVECPIPNPNVTSATCTVADKTFNAVGILNLDTGVDSLKGLSWVKAVAAEDTGERERIYDQTFYLGTPEDFDFDDTGACALFFTEVSDRVTFGDGDVRNTQGTCGQALSDSCVSALTDRAKKVDLKGLSRRAACEKMQKDFSDNLDSACSAVAQGDRWTGIKAKALSGNASSERISGRQNSTSNCWPVLPKNNDLTLIESVNKTGDHNASTLIKNFFSITPILTVFFPGEGDESLVSEPVAHLTCLKIIDLTTASNETKSPHGGDEEGAGSHLAGNGALAICAVLVSTLFGLLG</sequence>
<reference evidence="2" key="1">
    <citation type="journal article" date="2023" name="Mol. Phylogenet. Evol.">
        <title>Genome-scale phylogeny and comparative genomics of the fungal order Sordariales.</title>
        <authorList>
            <person name="Hensen N."/>
            <person name="Bonometti L."/>
            <person name="Westerberg I."/>
            <person name="Brannstrom I.O."/>
            <person name="Guillou S."/>
            <person name="Cros-Aarteil S."/>
            <person name="Calhoun S."/>
            <person name="Haridas S."/>
            <person name="Kuo A."/>
            <person name="Mondo S."/>
            <person name="Pangilinan J."/>
            <person name="Riley R."/>
            <person name="LaButti K."/>
            <person name="Andreopoulos B."/>
            <person name="Lipzen A."/>
            <person name="Chen C."/>
            <person name="Yan M."/>
            <person name="Daum C."/>
            <person name="Ng V."/>
            <person name="Clum A."/>
            <person name="Steindorff A."/>
            <person name="Ohm R.A."/>
            <person name="Martin F."/>
            <person name="Silar P."/>
            <person name="Natvig D.O."/>
            <person name="Lalanne C."/>
            <person name="Gautier V."/>
            <person name="Ament-Velasquez S.L."/>
            <person name="Kruys A."/>
            <person name="Hutchinson M.I."/>
            <person name="Powell A.J."/>
            <person name="Barry K."/>
            <person name="Miller A.N."/>
            <person name="Grigoriev I.V."/>
            <person name="Debuchy R."/>
            <person name="Gladieux P."/>
            <person name="Hiltunen Thoren M."/>
            <person name="Johannesson H."/>
        </authorList>
    </citation>
    <scope>NUCLEOTIDE SEQUENCE</scope>
    <source>
        <strain evidence="2">CBS 359.72</strain>
    </source>
</reference>
<protein>
    <submittedName>
        <fullName evidence="2">Uncharacterized protein</fullName>
    </submittedName>
</protein>